<gene>
    <name evidence="1" type="ORF">MNBD_GAMMA12-2135</name>
</gene>
<accession>A0A3B0XSH5</accession>
<sequence length="391" mass="44939">MALEHDLLGSDIADWLMTQYTIFERDKINPSQLHFCPTGDKYAGLKVSFNLSPVDLPLEVADAQQQFQHVQTINTLISQYWAVRQANHFEHDIPVAMDNIHPWADDFLDTLMTAASTHYTDQDACLIAQLISTLDSYAAIKTIESLLNNPQDILLLRIAKENNWQVHLDHIAIRCGNQRDEDAERIFNFLMKHYHYYPPQHIEEAYLLSSEGWNAYPLYKIMNNGQVIRIIVSQADSEHHQQTIQHWNHAYGYTAHHIGLRLTQHSAEKGRQQVSLTEINHSQQNNIFNLDAVIKSSNLMHQVFLNPVKVNSLPNDILAGAKKVDPEILTSLKQGKLIELVSRLELPETLKEKWFTLYQIRYEASNPIHSVPAFNLFTPFKADCHYIKEAG</sequence>
<protein>
    <submittedName>
        <fullName evidence="1">Uncharacterized protein</fullName>
    </submittedName>
</protein>
<dbReference type="EMBL" id="UOFL01000013">
    <property type="protein sequence ID" value="VAW71208.1"/>
    <property type="molecule type" value="Genomic_DNA"/>
</dbReference>
<reference evidence="1" key="1">
    <citation type="submission" date="2018-06" db="EMBL/GenBank/DDBJ databases">
        <authorList>
            <person name="Zhirakovskaya E."/>
        </authorList>
    </citation>
    <scope>NUCLEOTIDE SEQUENCE</scope>
</reference>
<name>A0A3B0XSH5_9ZZZZ</name>
<proteinExistence type="predicted"/>
<dbReference type="AlphaFoldDB" id="A0A3B0XSH5"/>
<evidence type="ECO:0000313" key="1">
    <source>
        <dbReference type="EMBL" id="VAW71208.1"/>
    </source>
</evidence>
<organism evidence="1">
    <name type="scientific">hydrothermal vent metagenome</name>
    <dbReference type="NCBI Taxonomy" id="652676"/>
    <lineage>
        <taxon>unclassified sequences</taxon>
        <taxon>metagenomes</taxon>
        <taxon>ecological metagenomes</taxon>
    </lineage>
</organism>